<evidence type="ECO:0000313" key="1">
    <source>
        <dbReference type="EMBL" id="MDT9593738.1"/>
    </source>
</evidence>
<organism evidence="1 2">
    <name type="scientific">Nocardioides imazamoxiresistens</name>
    <dbReference type="NCBI Taxonomy" id="3231893"/>
    <lineage>
        <taxon>Bacteria</taxon>
        <taxon>Bacillati</taxon>
        <taxon>Actinomycetota</taxon>
        <taxon>Actinomycetes</taxon>
        <taxon>Propionibacteriales</taxon>
        <taxon>Nocardioidaceae</taxon>
        <taxon>Nocardioides</taxon>
    </lineage>
</organism>
<proteinExistence type="predicted"/>
<reference evidence="1 2" key="1">
    <citation type="submission" date="2023-08" db="EMBL/GenBank/DDBJ databases">
        <title>Nocardioides seae sp. nov., a bacterium isolated from a soil.</title>
        <authorList>
            <person name="Wang X."/>
        </authorList>
    </citation>
    <scope>NUCLEOTIDE SEQUENCE [LARGE SCALE GENOMIC DNA]</scope>
    <source>
        <strain evidence="1 2">YZH12</strain>
    </source>
</reference>
<dbReference type="Proteomes" id="UP001268542">
    <property type="component" value="Unassembled WGS sequence"/>
</dbReference>
<comment type="caution">
    <text evidence="1">The sequence shown here is derived from an EMBL/GenBank/DDBJ whole genome shotgun (WGS) entry which is preliminary data.</text>
</comment>
<sequence>MSYSIVVQVRALVVDPLPDWVAAYLEGITGDDRSSVVARPPEDDPDAEEWAALPEGGWFVGARCGFDRGLYDGTRWFWMSADFHDDFVGQDLLLFLLLAGVSAQDQVLGSSWIDEEPGRVTSYTARERQLFETESGGWRDVHGEHAGAEPVVEPPVEHLSGGHAEGQREGLLAHGAAADALAHHEAVVGPRVPTYARHLLARSVARVLAEHRAPDALVPVLRVLDAGEDPLAAPAAPGWEVRETWPRHRGRRTSSRVLSGDLAGSGAALRGSDLVAAPFRFAVGMRLRTRIDTVLRDRYRRDPVPVGAGTVLVVVRAFDAGHAFVAVEGTQEELTSVQPIEMGVVYDQA</sequence>
<dbReference type="RefSeq" id="WP_315733233.1">
    <property type="nucleotide sequence ID" value="NZ_JAVYII010000005.1"/>
</dbReference>
<accession>A0ABU3PWY0</accession>
<dbReference type="EMBL" id="JAVYII010000005">
    <property type="protein sequence ID" value="MDT9593738.1"/>
    <property type="molecule type" value="Genomic_DNA"/>
</dbReference>
<keyword evidence="2" id="KW-1185">Reference proteome</keyword>
<gene>
    <name evidence="1" type="ORF">RDV89_11710</name>
</gene>
<evidence type="ECO:0000313" key="2">
    <source>
        <dbReference type="Proteomes" id="UP001268542"/>
    </source>
</evidence>
<protein>
    <submittedName>
        <fullName evidence="1">Uncharacterized protein</fullName>
    </submittedName>
</protein>
<name>A0ABU3PWY0_9ACTN</name>